<dbReference type="EMBL" id="LAZR01000215">
    <property type="protein sequence ID" value="KKN81400.1"/>
    <property type="molecule type" value="Genomic_DNA"/>
</dbReference>
<dbReference type="AlphaFoldDB" id="A0A0F9TJL8"/>
<evidence type="ECO:0000256" key="1">
    <source>
        <dbReference type="SAM" id="MobiDB-lite"/>
    </source>
</evidence>
<reference evidence="2" key="1">
    <citation type="journal article" date="2015" name="Nature">
        <title>Complex archaea that bridge the gap between prokaryotes and eukaryotes.</title>
        <authorList>
            <person name="Spang A."/>
            <person name="Saw J.H."/>
            <person name="Jorgensen S.L."/>
            <person name="Zaremba-Niedzwiedzka K."/>
            <person name="Martijn J."/>
            <person name="Lind A.E."/>
            <person name="van Eijk R."/>
            <person name="Schleper C."/>
            <person name="Guy L."/>
            <person name="Ettema T.J."/>
        </authorList>
    </citation>
    <scope>NUCLEOTIDE SEQUENCE</scope>
</reference>
<protein>
    <submittedName>
        <fullName evidence="2">Uncharacterized protein</fullName>
    </submittedName>
</protein>
<evidence type="ECO:0000313" key="2">
    <source>
        <dbReference type="EMBL" id="KKN81400.1"/>
    </source>
</evidence>
<accession>A0A0F9TJL8</accession>
<proteinExistence type="predicted"/>
<organism evidence="2">
    <name type="scientific">marine sediment metagenome</name>
    <dbReference type="NCBI Taxonomy" id="412755"/>
    <lineage>
        <taxon>unclassified sequences</taxon>
        <taxon>metagenomes</taxon>
        <taxon>ecological metagenomes</taxon>
    </lineage>
</organism>
<gene>
    <name evidence="2" type="ORF">LCGC14_0320130</name>
</gene>
<comment type="caution">
    <text evidence="2">The sequence shown here is derived from an EMBL/GenBank/DDBJ whole genome shotgun (WGS) entry which is preliminary data.</text>
</comment>
<sequence length="334" mass="37256">MATLKDRKGKHGPDTFEGERHVFIVALPRKKFEEKDASAWVAAQGYSWKVCRHNEKEWQYVQRRAAVFEPGSLRRVTGDDGDHILILGTMRTRAVKVVKGDVRKRAQDRIAQRKRLKPKEARDAIVVLLEHFGLGGTVGYAGDQLDMQGKQAAALIRTGVEEQYKSWASANHRDNFVRYISFQIGVIRKLEHACKLFMEDPDSKQYNALVSACKAQSDIYERLFDRGVAMGVIETRAPETHKASNDRTGMIATLRKELSALTDLVAELEVEETQTTRTRRVKIKASRGGATARGGLGTLTPGSGDRKDFGGDDTTSDDDLEREVEAARAATVPE</sequence>
<name>A0A0F9TJL8_9ZZZZ</name>
<feature type="region of interest" description="Disordered" evidence="1">
    <location>
        <begin position="283"/>
        <end position="334"/>
    </location>
</feature>